<dbReference type="InterPro" id="IPR010982">
    <property type="entry name" value="Lambda_DNA-bd_dom_sf"/>
</dbReference>
<accession>A0A0E1W6T1</accession>
<protein>
    <recommendedName>
        <fullName evidence="2">HTH cro/C1-type domain-containing protein</fullName>
    </recommendedName>
</protein>
<reference evidence="3" key="1">
    <citation type="submission" date="2009-05" db="EMBL/GenBank/DDBJ databases">
        <authorList>
            <person name="Harkins D.M."/>
            <person name="DeShazer D."/>
            <person name="Woods D.E."/>
            <person name="Brinkac L.M."/>
            <person name="Brown K.A."/>
            <person name="Hung G.C."/>
            <person name="Tuanyok A."/>
            <person name="Zhang B."/>
            <person name="Nierman W.C."/>
        </authorList>
    </citation>
    <scope>NUCLEOTIDE SEQUENCE [LARGE SCALE GENOMIC DNA]</scope>
    <source>
        <strain evidence="3">1710a</strain>
    </source>
</reference>
<dbReference type="InterPro" id="IPR001387">
    <property type="entry name" value="Cro/C1-type_HTH"/>
</dbReference>
<dbReference type="AlphaFoldDB" id="A0A0E1W6T1"/>
<dbReference type="CDD" id="cd00093">
    <property type="entry name" value="HTH_XRE"/>
    <property type="match status" value="1"/>
</dbReference>
<dbReference type="HOGENOM" id="CLU_047530_3_0_4"/>
<gene>
    <name evidence="3" type="ORF">BURPS1710A_2727</name>
</gene>
<dbReference type="Pfam" id="PF13464">
    <property type="entry name" value="RodZ_C"/>
    <property type="match status" value="1"/>
</dbReference>
<dbReference type="InterPro" id="IPR025194">
    <property type="entry name" value="RodZ-like_C"/>
</dbReference>
<dbReference type="InterPro" id="IPR050400">
    <property type="entry name" value="Bact_Cytoskel_RodZ"/>
</dbReference>
<evidence type="ECO:0000313" key="3">
    <source>
        <dbReference type="EMBL" id="EET08001.1"/>
    </source>
</evidence>
<dbReference type="PANTHER" id="PTHR34475:SF1">
    <property type="entry name" value="CYTOSKELETON PROTEIN RODZ"/>
    <property type="match status" value="1"/>
</dbReference>
<name>A0A0E1W6T1_BURPE</name>
<dbReference type="Pfam" id="PF13413">
    <property type="entry name" value="HTH_25"/>
    <property type="match status" value="1"/>
</dbReference>
<dbReference type="SUPFAM" id="SSF47413">
    <property type="entry name" value="lambda repressor-like DNA-binding domains"/>
    <property type="match status" value="1"/>
</dbReference>
<dbReference type="GO" id="GO:0003677">
    <property type="term" value="F:DNA binding"/>
    <property type="evidence" value="ECO:0007669"/>
    <property type="project" value="InterPro"/>
</dbReference>
<dbReference type="Proteomes" id="UP000001812">
    <property type="component" value="Chromosome I"/>
</dbReference>
<dbReference type="EMBL" id="CM000832">
    <property type="protein sequence ID" value="EET08001.1"/>
    <property type="molecule type" value="Genomic_DNA"/>
</dbReference>
<feature type="region of interest" description="Disordered" evidence="1">
    <location>
        <begin position="1"/>
        <end position="50"/>
    </location>
</feature>
<dbReference type="PANTHER" id="PTHR34475">
    <property type="match status" value="1"/>
</dbReference>
<feature type="domain" description="HTH cro/C1-type" evidence="2">
    <location>
        <begin position="61"/>
        <end position="122"/>
    </location>
</feature>
<dbReference type="Gene3D" id="1.10.260.40">
    <property type="entry name" value="lambda repressor-like DNA-binding domains"/>
    <property type="match status" value="1"/>
</dbReference>
<evidence type="ECO:0000256" key="1">
    <source>
        <dbReference type="SAM" id="MobiDB-lite"/>
    </source>
</evidence>
<sequence length="387" mass="38152">MCDNGGAVSPAGAGAGVQARRIDARMRMSEPQPSKSPETSAGEKPATAGGGMASVAAVGARLAELRRTKGWSVDDVSARLKVAAPKLQALEAGDTSQLPGTTFALGLVRSYAKMLGVDPEPFAQALRREKGVPEVDLSMPASAGTDLPRGRVSIPLGGASRGRPWLWAVAAVVVALVAAAMWRTGGDSSNWLARFKSSGAGEAASAAHAQQEGAASDLPASAAVSGTVMQAGALAASATQSVGGASAGDTAAASVPAAGAAPVVASAAAALSASAPVAAAQPAQGAQQPAASAADGASAAVTAAPGQSVVALKVAQDCWFSVRDKNGKELFSALVRAGETRQVAGDAPLKVTIGNKAGLESVAFDGKPVDPAKYSTARGNVARFALP</sequence>
<evidence type="ECO:0000259" key="2">
    <source>
        <dbReference type="SMART" id="SM00530"/>
    </source>
</evidence>
<feature type="compositionally biased region" description="Low complexity" evidence="1">
    <location>
        <begin position="1"/>
        <end position="19"/>
    </location>
</feature>
<dbReference type="SMART" id="SM00530">
    <property type="entry name" value="HTH_XRE"/>
    <property type="match status" value="1"/>
</dbReference>
<proteinExistence type="predicted"/>
<organism evidence="3">
    <name type="scientific">Burkholderia pseudomallei 1710a</name>
    <dbReference type="NCBI Taxonomy" id="320371"/>
    <lineage>
        <taxon>Bacteria</taxon>
        <taxon>Pseudomonadati</taxon>
        <taxon>Pseudomonadota</taxon>
        <taxon>Betaproteobacteria</taxon>
        <taxon>Burkholderiales</taxon>
        <taxon>Burkholderiaceae</taxon>
        <taxon>Burkholderia</taxon>
        <taxon>pseudomallei group</taxon>
    </lineage>
</organism>